<accession>A0A5C6N626</accession>
<dbReference type="Proteomes" id="UP000324091">
    <property type="component" value="Chromosome 4"/>
</dbReference>
<feature type="region of interest" description="Disordered" evidence="1">
    <location>
        <begin position="1"/>
        <end position="21"/>
    </location>
</feature>
<evidence type="ECO:0000313" key="3">
    <source>
        <dbReference type="Proteomes" id="UP000324091"/>
    </source>
</evidence>
<protein>
    <submittedName>
        <fullName evidence="2">Uncharacterized protein</fullName>
    </submittedName>
</protein>
<evidence type="ECO:0000313" key="2">
    <source>
        <dbReference type="EMBL" id="TWW62525.1"/>
    </source>
</evidence>
<comment type="caution">
    <text evidence="2">The sequence shown here is derived from an EMBL/GenBank/DDBJ whole genome shotgun (WGS) entry which is preliminary data.</text>
</comment>
<name>A0A5C6N626_9TELE</name>
<keyword evidence="3" id="KW-1185">Reference proteome</keyword>
<dbReference type="PANTHER" id="PTHR46791">
    <property type="entry name" value="EXPRESSED PROTEIN"/>
    <property type="match status" value="1"/>
</dbReference>
<sequence length="124" mass="14221">MDDAEAQMEGPAAQGTSGDGPDLLQQCIKSQFWMELFADLRDAGYFNGSHEHQRLLRYCFGDVVQKDLDECVGFWNSHRIRPSKTASCPGGVPNELYYLPHRLTPETVDFKLNRLNWMLFLRLP</sequence>
<reference evidence="2 3" key="1">
    <citation type="submission" date="2019-04" db="EMBL/GenBank/DDBJ databases">
        <title>Chromosome genome assembly for Takifugu flavidus.</title>
        <authorList>
            <person name="Xiao S."/>
        </authorList>
    </citation>
    <scope>NUCLEOTIDE SEQUENCE [LARGE SCALE GENOMIC DNA]</scope>
    <source>
        <strain evidence="2">HTHZ2018</strain>
        <tissue evidence="2">Muscle</tissue>
    </source>
</reference>
<dbReference type="EMBL" id="RHFK02000017">
    <property type="protein sequence ID" value="TWW62525.1"/>
    <property type="molecule type" value="Genomic_DNA"/>
</dbReference>
<evidence type="ECO:0000256" key="1">
    <source>
        <dbReference type="SAM" id="MobiDB-lite"/>
    </source>
</evidence>
<organism evidence="2 3">
    <name type="scientific">Takifugu flavidus</name>
    <name type="common">sansaifugu</name>
    <dbReference type="NCBI Taxonomy" id="433684"/>
    <lineage>
        <taxon>Eukaryota</taxon>
        <taxon>Metazoa</taxon>
        <taxon>Chordata</taxon>
        <taxon>Craniata</taxon>
        <taxon>Vertebrata</taxon>
        <taxon>Euteleostomi</taxon>
        <taxon>Actinopterygii</taxon>
        <taxon>Neopterygii</taxon>
        <taxon>Teleostei</taxon>
        <taxon>Neoteleostei</taxon>
        <taxon>Acanthomorphata</taxon>
        <taxon>Eupercaria</taxon>
        <taxon>Tetraodontiformes</taxon>
        <taxon>Tetradontoidea</taxon>
        <taxon>Tetraodontidae</taxon>
        <taxon>Takifugu</taxon>
    </lineage>
</organism>
<gene>
    <name evidence="2" type="ORF">D4764_04G0011720</name>
</gene>
<dbReference type="AlphaFoldDB" id="A0A5C6N626"/>
<proteinExistence type="predicted"/>
<dbReference type="PANTHER" id="PTHR46791:SF12">
    <property type="match status" value="1"/>
</dbReference>